<name>A0ABR7MLP4_9BACT</name>
<accession>A0ABR7MLP4</accession>
<dbReference type="RefSeq" id="WP_187320276.1">
    <property type="nucleotide sequence ID" value="NZ_JACSCY010000011.1"/>
</dbReference>
<protein>
    <recommendedName>
        <fullName evidence="4">YjbH domain-containing protein</fullName>
    </recommendedName>
</protein>
<organism evidence="2 3">
    <name type="scientific">Hymenobacter citatus</name>
    <dbReference type="NCBI Taxonomy" id="2763506"/>
    <lineage>
        <taxon>Bacteria</taxon>
        <taxon>Pseudomonadati</taxon>
        <taxon>Bacteroidota</taxon>
        <taxon>Cytophagia</taxon>
        <taxon>Cytophagales</taxon>
        <taxon>Hymenobacteraceae</taxon>
        <taxon>Hymenobacter</taxon>
    </lineage>
</organism>
<evidence type="ECO:0000313" key="2">
    <source>
        <dbReference type="EMBL" id="MBC6612001.1"/>
    </source>
</evidence>
<dbReference type="Proteomes" id="UP000622017">
    <property type="component" value="Unassembled WGS sequence"/>
</dbReference>
<evidence type="ECO:0000256" key="1">
    <source>
        <dbReference type="SAM" id="SignalP"/>
    </source>
</evidence>
<feature type="signal peptide" evidence="1">
    <location>
        <begin position="1"/>
        <end position="23"/>
    </location>
</feature>
<sequence length="274" mass="30718">MKTATRAANLMAALLLTATAVTAQRRTVNDVALLPQVQAEYALHGDDYLLLTLRGLINPGPTGNGLKRTGLLLGYERFWDTHWSGGATLGIKVSEDNRFSTDINMFSPNLAPELFVRHWNTFGKFNFRQRLGATYAIYNTQAVDSRAFTSLRLDIDRPIAVGEKIRLLPRVAYEATAYLRFQRDEATQPKERFIDFGYARAEVGVRLPSGFDVTPWFGYQTEYIFTLPQTDGMGKVTIPGGQLNKITPVIGLDARLTLFRGGSVFERRQLPTQH</sequence>
<comment type="caution">
    <text evidence="2">The sequence shown here is derived from an EMBL/GenBank/DDBJ whole genome shotgun (WGS) entry which is preliminary data.</text>
</comment>
<dbReference type="EMBL" id="JACSCY010000011">
    <property type="protein sequence ID" value="MBC6612001.1"/>
    <property type="molecule type" value="Genomic_DNA"/>
</dbReference>
<keyword evidence="1" id="KW-0732">Signal</keyword>
<dbReference type="InterPro" id="IPR036709">
    <property type="entry name" value="Autotransporte_beta_dom_sf"/>
</dbReference>
<proteinExistence type="predicted"/>
<feature type="chain" id="PRO_5046068742" description="YjbH domain-containing protein" evidence="1">
    <location>
        <begin position="24"/>
        <end position="274"/>
    </location>
</feature>
<keyword evidence="3" id="KW-1185">Reference proteome</keyword>
<evidence type="ECO:0000313" key="3">
    <source>
        <dbReference type="Proteomes" id="UP000622017"/>
    </source>
</evidence>
<evidence type="ECO:0008006" key="4">
    <source>
        <dbReference type="Google" id="ProtNLM"/>
    </source>
</evidence>
<gene>
    <name evidence="2" type="ORF">H8B15_13795</name>
</gene>
<dbReference type="SUPFAM" id="SSF103515">
    <property type="entry name" value="Autotransporter"/>
    <property type="match status" value="1"/>
</dbReference>
<reference evidence="2 3" key="1">
    <citation type="submission" date="2020-08" db="EMBL/GenBank/DDBJ databases">
        <title>Hymenobacter sp.</title>
        <authorList>
            <person name="Kim M.K."/>
        </authorList>
    </citation>
    <scope>NUCLEOTIDE SEQUENCE [LARGE SCALE GENOMIC DNA]</scope>
    <source>
        <strain evidence="2 3">BT507</strain>
    </source>
</reference>